<dbReference type="AlphaFoldDB" id="A0A939BET2"/>
<reference evidence="1" key="2">
    <citation type="journal article" date="2021" name="Sci. Rep.">
        <title>The distribution of antibiotic resistance genes in chicken gut microbiota commensals.</title>
        <authorList>
            <person name="Juricova H."/>
            <person name="Matiasovicova J."/>
            <person name="Kubasova T."/>
            <person name="Cejkova D."/>
            <person name="Rychlik I."/>
        </authorList>
    </citation>
    <scope>NUCLEOTIDE SEQUENCE</scope>
    <source>
        <strain evidence="1">An582</strain>
    </source>
</reference>
<dbReference type="RefSeq" id="WP_204905474.1">
    <property type="nucleotide sequence ID" value="NZ_JACJKS010000002.1"/>
</dbReference>
<reference evidence="1" key="1">
    <citation type="submission" date="2020-08" db="EMBL/GenBank/DDBJ databases">
        <authorList>
            <person name="Cejkova D."/>
            <person name="Kubasova T."/>
            <person name="Jahodarova E."/>
            <person name="Rychlik I."/>
        </authorList>
    </citation>
    <scope>NUCLEOTIDE SEQUENCE</scope>
    <source>
        <strain evidence="1">An582</strain>
    </source>
</reference>
<gene>
    <name evidence="1" type="ORF">H6A20_01920</name>
</gene>
<comment type="caution">
    <text evidence="1">The sequence shown here is derived from an EMBL/GenBank/DDBJ whole genome shotgun (WGS) entry which is preliminary data.</text>
</comment>
<dbReference type="EMBL" id="JACJKS010000002">
    <property type="protein sequence ID" value="MBM6947422.1"/>
    <property type="molecule type" value="Genomic_DNA"/>
</dbReference>
<evidence type="ECO:0000313" key="1">
    <source>
        <dbReference type="EMBL" id="MBM6947422.1"/>
    </source>
</evidence>
<dbReference type="Gene3D" id="3.40.109.40">
    <property type="match status" value="1"/>
</dbReference>
<dbReference type="GO" id="GO:0008705">
    <property type="term" value="F:methionine synthase activity"/>
    <property type="evidence" value="ECO:0007669"/>
    <property type="project" value="InterPro"/>
</dbReference>
<dbReference type="InterPro" id="IPR037010">
    <property type="entry name" value="VitB12-dep_Met_synth_activ_sf"/>
</dbReference>
<dbReference type="Proteomes" id="UP000705508">
    <property type="component" value="Unassembled WGS sequence"/>
</dbReference>
<name>A0A939BET2_9CLOT</name>
<sequence>MTDERTKEALRYLGYGRQQADSLVAEKIGQAFRELERTADRRFVSREFDLSLTGDGEVWIGGMHIRSRSLGKNMKGCCRAILLAATLGAGVDRLLRRQSLTDMADAVVTQACAAAMLEAYLDEEQERIAGRLAGEGRYLRPRFSPGYGDFSIRHQGQILAMLEAPKRIGLSMTDSCMLTPVKSVTAVAGISRHREPCHRRGCEACEKRDCIYRRNEG</sequence>
<organism evidence="1 2">
    <name type="scientific">Mordavella massiliensis</name>
    <dbReference type="NCBI Taxonomy" id="1871024"/>
    <lineage>
        <taxon>Bacteria</taxon>
        <taxon>Bacillati</taxon>
        <taxon>Bacillota</taxon>
        <taxon>Clostridia</taxon>
        <taxon>Eubacteriales</taxon>
        <taxon>Clostridiaceae</taxon>
        <taxon>Mordavella</taxon>
    </lineage>
</organism>
<protein>
    <submittedName>
        <fullName evidence="1">Vitamin B12 dependent methionine synthase activation subunit</fullName>
    </submittedName>
</protein>
<evidence type="ECO:0000313" key="2">
    <source>
        <dbReference type="Proteomes" id="UP000705508"/>
    </source>
</evidence>
<dbReference type="SUPFAM" id="SSF56507">
    <property type="entry name" value="Methionine synthase activation domain-like"/>
    <property type="match status" value="1"/>
</dbReference>
<proteinExistence type="predicted"/>
<accession>A0A939BET2</accession>